<protein>
    <recommendedName>
        <fullName evidence="3">Exocyst complex component EXO84</fullName>
    </recommendedName>
</protein>
<dbReference type="InterPro" id="IPR042561">
    <property type="entry name" value="Exo84_C_1"/>
</dbReference>
<dbReference type="GO" id="GO:0006893">
    <property type="term" value="P:Golgi to plasma membrane transport"/>
    <property type="evidence" value="ECO:0007669"/>
    <property type="project" value="TreeGrafter"/>
</dbReference>
<dbReference type="Gene3D" id="1.20.58.1210">
    <property type="entry name" value="Exo84p, N-terminal helical domain"/>
    <property type="match status" value="1"/>
</dbReference>
<dbReference type="InterPro" id="IPR032403">
    <property type="entry name" value="Exo84_C"/>
</dbReference>
<dbReference type="PANTHER" id="PTHR21426:SF12">
    <property type="entry name" value="EXOCYST COMPLEX COMPONENT 8"/>
    <property type="match status" value="1"/>
</dbReference>
<name>A0A4P6XQF0_9ASCO</name>
<dbReference type="Pfam" id="PF16528">
    <property type="entry name" value="Exo84_C"/>
    <property type="match status" value="1"/>
</dbReference>
<keyword evidence="10" id="KW-1185">Reference proteome</keyword>
<dbReference type="GO" id="GO:0030133">
    <property type="term" value="C:transport vesicle"/>
    <property type="evidence" value="ECO:0007669"/>
    <property type="project" value="UniProtKB-SubCell"/>
</dbReference>
<dbReference type="AlphaFoldDB" id="A0A4P6XQF0"/>
<dbReference type="GO" id="GO:0015031">
    <property type="term" value="P:protein transport"/>
    <property type="evidence" value="ECO:0007669"/>
    <property type="project" value="UniProtKB-KW"/>
</dbReference>
<dbReference type="Gene3D" id="1.20.58.1220">
    <property type="entry name" value="Exo84p, C-terminal helical domain"/>
    <property type="match status" value="1"/>
</dbReference>
<evidence type="ECO:0000259" key="8">
    <source>
        <dbReference type="Pfam" id="PF16528"/>
    </source>
</evidence>
<dbReference type="EMBL" id="CP034459">
    <property type="protein sequence ID" value="QBM89630.1"/>
    <property type="molecule type" value="Genomic_DNA"/>
</dbReference>
<evidence type="ECO:0000256" key="6">
    <source>
        <dbReference type="ARBA" id="ARBA00022927"/>
    </source>
</evidence>
<keyword evidence="5" id="KW-0268">Exocytosis</keyword>
<feature type="region of interest" description="Disordered" evidence="7">
    <location>
        <begin position="1"/>
        <end position="59"/>
    </location>
</feature>
<reference evidence="10" key="1">
    <citation type="submission" date="2019-03" db="EMBL/GenBank/DDBJ databases">
        <title>Snf2 controls pulcherriminic acid biosynthesis and connects pigmentation and antifungal activity of the yeast Metschnikowia pulcherrima.</title>
        <authorList>
            <person name="Gore-Lloyd D."/>
            <person name="Sumann I."/>
            <person name="Brachmann A.O."/>
            <person name="Schneeberger K."/>
            <person name="Ortiz-Merino R.A."/>
            <person name="Moreno-Beltran M."/>
            <person name="Schlaefli M."/>
            <person name="Kirner P."/>
            <person name="Santos Kron A."/>
            <person name="Wolfe K.H."/>
            <person name="Piel J."/>
            <person name="Ahrens C.H."/>
            <person name="Henk D."/>
            <person name="Freimoser F.M."/>
        </authorList>
    </citation>
    <scope>NUCLEOTIDE SEQUENCE [LARGE SCALE GENOMIC DNA]</scope>
    <source>
        <strain evidence="10">APC 1.2</strain>
    </source>
</reference>
<feature type="domain" description="Exocyst component Exo84 C-terminal" evidence="8">
    <location>
        <begin position="501"/>
        <end position="700"/>
    </location>
</feature>
<dbReference type="InterPro" id="IPR033961">
    <property type="entry name" value="Exo84"/>
</dbReference>
<feature type="compositionally biased region" description="Basic and acidic residues" evidence="7">
    <location>
        <begin position="394"/>
        <end position="403"/>
    </location>
</feature>
<dbReference type="InterPro" id="IPR042560">
    <property type="entry name" value="Exo84_C_2"/>
</dbReference>
<keyword evidence="6" id="KW-0653">Protein transport</keyword>
<dbReference type="GO" id="GO:0006887">
    <property type="term" value="P:exocytosis"/>
    <property type="evidence" value="ECO:0007669"/>
    <property type="project" value="UniProtKB-KW"/>
</dbReference>
<dbReference type="InterPro" id="IPR011993">
    <property type="entry name" value="PH-like_dom_sf"/>
</dbReference>
<sequence length="753" mass="84824">MSLSVDHKASNRKSKAPWQLAPAKSKPQLNPYADAGFAAENDQESAETPRFLGVPSSAQKSRKNTRRLLIHASALALHGPAFDAHGLPPVPSNALMYRTTTNQSDMALVRTYGAGRDRRDDDVVTLIKTELRGRDATAIDDFYKSLLGQKALVENNVKVKIDENQKNILQLTDSLQTTQQQLLLLRVLMKELYGILGEFTDSAERRLELEIAEPAAANIHAGPAVNNSLKLKRRDRSSVLVLQKMWAAELQLLYKHVDGAQKHVQAIPDRHILAESGRWHEINVGTWKVSEPVHIFVLNDSVLIATRKRTQDGLAKRLQAAHFWPLSAVELTHITPPTTHAAVDTQTYVVNLRAPSLSYVYQTDRYDHFMRVMGAYQRGKLEIAQKQRMLQEEDERPLQEMGHHRNVSSGSIMEEGADKRQLRDSLRNSGYIDSSKAALPVGDTNAARRLGSHRNSADILLKDISARVHQRNRSHDFMKQEKMSRDAASPAQLFTELKLNEDKLDEVDVHLAHNEYMGAVGLIKHIEARLHSVFERIQNVKKDDTQAEELRLLVDVVKLKINNRKGKVQEGLEFDLTHTIAALTVDQIADIIEFYLTFGKFEEGFRAVLDALSVHLSKIVDNLTSSAHGSTRVDIVNYLSNLIIVHVQIIKRAVNIHRACIVPVLKREGSKTVDSSGFVTWSVSEMERLVALIKKHAAGSLLVESRDEWLIKDVKYYKELRRVMDSQLALLKREGLNVDYLFDDIIHCAPIST</sequence>
<feature type="region of interest" description="Disordered" evidence="7">
    <location>
        <begin position="394"/>
        <end position="418"/>
    </location>
</feature>
<comment type="similarity">
    <text evidence="2">Belongs to the EXO84 family.</text>
</comment>
<evidence type="ECO:0000256" key="7">
    <source>
        <dbReference type="SAM" id="MobiDB-lite"/>
    </source>
</evidence>
<evidence type="ECO:0000313" key="10">
    <source>
        <dbReference type="Proteomes" id="UP000292447"/>
    </source>
</evidence>
<gene>
    <name evidence="9" type="primary">MPUL0D07100</name>
    <name evidence="9" type="ORF">METSCH_D07100</name>
</gene>
<comment type="subcellular location">
    <subcellularLocation>
        <location evidence="1">Cytoplasmic vesicle</location>
        <location evidence="1">Secretory vesicle</location>
    </subcellularLocation>
</comment>
<accession>A0A4P6XQF0</accession>
<evidence type="ECO:0000256" key="4">
    <source>
        <dbReference type="ARBA" id="ARBA00022448"/>
    </source>
</evidence>
<evidence type="ECO:0000256" key="5">
    <source>
        <dbReference type="ARBA" id="ARBA00022483"/>
    </source>
</evidence>
<dbReference type="Gene3D" id="2.30.29.30">
    <property type="entry name" value="Pleckstrin-homology domain (PH domain)/Phosphotyrosine-binding domain (PTB)"/>
    <property type="match status" value="1"/>
</dbReference>
<dbReference type="Proteomes" id="UP000292447">
    <property type="component" value="Chromosome IV"/>
</dbReference>
<dbReference type="GO" id="GO:0000145">
    <property type="term" value="C:exocyst"/>
    <property type="evidence" value="ECO:0007669"/>
    <property type="project" value="InterPro"/>
</dbReference>
<evidence type="ECO:0000256" key="2">
    <source>
        <dbReference type="ARBA" id="ARBA00007210"/>
    </source>
</evidence>
<evidence type="ECO:0000256" key="1">
    <source>
        <dbReference type="ARBA" id="ARBA00004398"/>
    </source>
</evidence>
<dbReference type="STRING" id="2163413.A0A4P6XQF0"/>
<evidence type="ECO:0000313" key="9">
    <source>
        <dbReference type="EMBL" id="QBM89630.1"/>
    </source>
</evidence>
<dbReference type="Pfam" id="PF25345">
    <property type="entry name" value="PH_EXO84"/>
    <property type="match status" value="1"/>
</dbReference>
<proteinExistence type="inferred from homology"/>
<dbReference type="SUPFAM" id="SSF74788">
    <property type="entry name" value="Cullin repeat-like"/>
    <property type="match status" value="1"/>
</dbReference>
<organism evidence="9 10">
    <name type="scientific">Metschnikowia aff. pulcherrima</name>
    <dbReference type="NCBI Taxonomy" id="2163413"/>
    <lineage>
        <taxon>Eukaryota</taxon>
        <taxon>Fungi</taxon>
        <taxon>Dikarya</taxon>
        <taxon>Ascomycota</taxon>
        <taxon>Saccharomycotina</taxon>
        <taxon>Pichiomycetes</taxon>
        <taxon>Metschnikowiaceae</taxon>
        <taxon>Metschnikowia</taxon>
    </lineage>
</organism>
<dbReference type="PANTHER" id="PTHR21426">
    <property type="entry name" value="EXOCYST COMPLEX COMPONENT 8"/>
    <property type="match status" value="1"/>
</dbReference>
<evidence type="ECO:0000256" key="3">
    <source>
        <dbReference type="ARBA" id="ARBA00021269"/>
    </source>
</evidence>
<keyword evidence="4" id="KW-0813">Transport</keyword>
<dbReference type="InterPro" id="IPR016159">
    <property type="entry name" value="Cullin_repeat-like_dom_sf"/>
</dbReference>